<dbReference type="STRING" id="1219360.GCA_001571305_04069"/>
<proteinExistence type="inferred from homology"/>
<dbReference type="Proteomes" id="UP000661012">
    <property type="component" value="Unassembled WGS sequence"/>
</dbReference>
<dbReference type="PANTHER" id="PTHR10907:SF47">
    <property type="entry name" value="REGUCALCIN"/>
    <property type="match status" value="1"/>
</dbReference>
<evidence type="ECO:0000259" key="4">
    <source>
        <dbReference type="Pfam" id="PF08450"/>
    </source>
</evidence>
<reference evidence="6 7" key="1">
    <citation type="journal article" date="2019" name="Sci. Rep.">
        <title>Differences in resource use lead to coexistence of seed-transmitted microbial populations.</title>
        <authorList>
            <person name="Torres-Cortes G."/>
            <person name="Garcia B.J."/>
            <person name="Compant S."/>
            <person name="Rezki S."/>
            <person name="Jones P."/>
            <person name="Preveaux A."/>
            <person name="Briand M."/>
            <person name="Roulet A."/>
            <person name="Bouchez O."/>
            <person name="Jacobson D."/>
            <person name="Barret M."/>
        </authorList>
    </citation>
    <scope>NUCLEOTIDE SEQUENCE [LARGE SCALE GENOMIC DNA]</scope>
    <source>
        <strain evidence="6 7">CFBP13511</strain>
    </source>
</reference>
<comment type="cofactor">
    <cofactor evidence="3">
        <name>Zn(2+)</name>
        <dbReference type="ChEBI" id="CHEBI:29105"/>
    </cofactor>
    <text evidence="3">Binds 1 divalent metal cation per subunit.</text>
</comment>
<dbReference type="EMBL" id="QGAC01000018">
    <property type="protein sequence ID" value="TKJ86741.1"/>
    <property type="molecule type" value="Genomic_DNA"/>
</dbReference>
<dbReference type="InterPro" id="IPR005511">
    <property type="entry name" value="SMP-30"/>
</dbReference>
<feature type="binding site" evidence="3">
    <location>
        <position position="16"/>
    </location>
    <ligand>
        <name>a divalent metal cation</name>
        <dbReference type="ChEBI" id="CHEBI:60240"/>
    </ligand>
</feature>
<dbReference type="InterPro" id="IPR013658">
    <property type="entry name" value="SGL"/>
</dbReference>
<dbReference type="AlphaFoldDB" id="A0A4U3F0K7"/>
<dbReference type="GO" id="GO:0004341">
    <property type="term" value="F:gluconolactonase activity"/>
    <property type="evidence" value="ECO:0007669"/>
    <property type="project" value="TreeGrafter"/>
</dbReference>
<feature type="domain" description="SMP-30/Gluconolactonase/LRE-like region" evidence="4">
    <location>
        <begin position="14"/>
        <end position="254"/>
    </location>
</feature>
<dbReference type="PANTHER" id="PTHR10907">
    <property type="entry name" value="REGUCALCIN"/>
    <property type="match status" value="1"/>
</dbReference>
<comment type="caution">
    <text evidence="6">The sequence shown here is derived from an EMBL/GenBank/DDBJ whole genome shotgun (WGS) entry which is preliminary data.</text>
</comment>
<evidence type="ECO:0000256" key="2">
    <source>
        <dbReference type="PIRSR" id="PIRSR605511-1"/>
    </source>
</evidence>
<evidence type="ECO:0000313" key="7">
    <source>
        <dbReference type="Proteomes" id="UP000306393"/>
    </source>
</evidence>
<name>A0A4U3F0K7_9GAMM</name>
<dbReference type="SUPFAM" id="SSF63829">
    <property type="entry name" value="Calcium-dependent phosphotriesterase"/>
    <property type="match status" value="1"/>
</dbReference>
<evidence type="ECO:0000313" key="5">
    <source>
        <dbReference type="EMBL" id="MBD8108193.1"/>
    </source>
</evidence>
<dbReference type="InterPro" id="IPR011042">
    <property type="entry name" value="6-blade_b-propeller_TolB-like"/>
</dbReference>
<evidence type="ECO:0000313" key="6">
    <source>
        <dbReference type="EMBL" id="TKJ86741.1"/>
    </source>
</evidence>
<keyword evidence="8" id="KW-1185">Reference proteome</keyword>
<sequence>MNAVSVAVAGESLLGESPIWHRADRQVIWVDTQGGVLHRFDPLTGHHRTLTLPAPLAFVREAPDGGLVIGTGCHIERIDRAGRRQRIATAPHAQPGYRFNDACFDACGRLWVGLINNALTAGSGYLYCLSPDGRWQTIEDGFTLINGLAWRDDQRMLYITDSLASTIYACPRDPLTGRMGICKPLVTFARQYGKPDGLVVDREGYLISVLFDGAAVARISPDGETVRWLPLPVPRPTSCTFDGSGTTLYMTSARLGLSARQLALAPWSGSLLKVEYAVGDFLENIGDVITQNR</sequence>
<reference evidence="5 8" key="2">
    <citation type="journal article" date="2020" name="FEMS Microbiol. Ecol.">
        <title>Temporal dynamics of bacterial communities during seed development and maturation.</title>
        <authorList>
            <person name="Chesneau G."/>
            <person name="Torres-Cortes G."/>
            <person name="Briand M."/>
            <person name="Darrasse A."/>
            <person name="Preveaux A."/>
            <person name="Marais C."/>
            <person name="Jacques M.A."/>
            <person name="Shade A."/>
            <person name="Barret M."/>
        </authorList>
    </citation>
    <scope>NUCLEOTIDE SEQUENCE [LARGE SCALE GENOMIC DNA]</scope>
    <source>
        <strain evidence="5 8">CFBP13732</strain>
    </source>
</reference>
<evidence type="ECO:0000313" key="8">
    <source>
        <dbReference type="Proteomes" id="UP000661012"/>
    </source>
</evidence>
<protein>
    <submittedName>
        <fullName evidence="5">SMP-30/gluconolactonase/LRE family protein</fullName>
    </submittedName>
    <submittedName>
        <fullName evidence="6">Transcriptional regulator, IclR family protein</fullName>
    </submittedName>
</protein>
<keyword evidence="3" id="KW-0479">Metal-binding</keyword>
<dbReference type="RefSeq" id="WP_137269749.1">
    <property type="nucleotide sequence ID" value="NZ_JACYNM010000015.1"/>
</dbReference>
<keyword evidence="3" id="KW-0862">Zinc</keyword>
<dbReference type="OrthoDB" id="9775406at2"/>
<feature type="binding site" evidence="3">
    <location>
        <position position="196"/>
    </location>
    <ligand>
        <name>a divalent metal cation</name>
        <dbReference type="ChEBI" id="CHEBI:60240"/>
    </ligand>
</feature>
<organism evidence="6 7">
    <name type="scientific">Erwinia persicina</name>
    <dbReference type="NCBI Taxonomy" id="55211"/>
    <lineage>
        <taxon>Bacteria</taxon>
        <taxon>Pseudomonadati</taxon>
        <taxon>Pseudomonadota</taxon>
        <taxon>Gammaproteobacteria</taxon>
        <taxon>Enterobacterales</taxon>
        <taxon>Erwiniaceae</taxon>
        <taxon>Erwinia</taxon>
    </lineage>
</organism>
<feature type="active site" description="Proton donor/acceptor" evidence="2">
    <location>
        <position position="196"/>
    </location>
</feature>
<feature type="binding site" evidence="3">
    <location>
        <position position="98"/>
    </location>
    <ligand>
        <name>substrate</name>
    </ligand>
</feature>
<evidence type="ECO:0000256" key="3">
    <source>
        <dbReference type="PIRSR" id="PIRSR605511-2"/>
    </source>
</evidence>
<comment type="similarity">
    <text evidence="1">Belongs to the SMP-30/CGR1 family.</text>
</comment>
<gene>
    <name evidence="6" type="ORF">EpCFBP13511_18040</name>
    <name evidence="5" type="ORF">IFT93_17525</name>
</gene>
<feature type="binding site" evidence="3">
    <location>
        <position position="100"/>
    </location>
    <ligand>
        <name>substrate</name>
    </ligand>
</feature>
<evidence type="ECO:0000256" key="1">
    <source>
        <dbReference type="ARBA" id="ARBA00008853"/>
    </source>
</evidence>
<dbReference type="PRINTS" id="PR01790">
    <property type="entry name" value="SMP30FAMILY"/>
</dbReference>
<dbReference type="EMBL" id="JACYNN010000015">
    <property type="protein sequence ID" value="MBD8108193.1"/>
    <property type="molecule type" value="Genomic_DNA"/>
</dbReference>
<dbReference type="GO" id="GO:0019853">
    <property type="term" value="P:L-ascorbic acid biosynthetic process"/>
    <property type="evidence" value="ECO:0007669"/>
    <property type="project" value="TreeGrafter"/>
</dbReference>
<accession>A0A4U3F0K7</accession>
<dbReference type="Gene3D" id="2.120.10.30">
    <property type="entry name" value="TolB, C-terminal domain"/>
    <property type="match status" value="1"/>
</dbReference>
<dbReference type="Pfam" id="PF08450">
    <property type="entry name" value="SGL"/>
    <property type="match status" value="1"/>
</dbReference>
<dbReference type="GO" id="GO:0005509">
    <property type="term" value="F:calcium ion binding"/>
    <property type="evidence" value="ECO:0007669"/>
    <property type="project" value="TreeGrafter"/>
</dbReference>
<dbReference type="Proteomes" id="UP000306393">
    <property type="component" value="Unassembled WGS sequence"/>
</dbReference>
<feature type="binding site" evidence="3">
    <location>
        <position position="146"/>
    </location>
    <ligand>
        <name>a divalent metal cation</name>
        <dbReference type="ChEBI" id="CHEBI:60240"/>
    </ligand>
</feature>